<accession>A0AAE0F5P1</accession>
<comment type="caution">
    <text evidence="2">The sequence shown here is derived from an EMBL/GenBank/DDBJ whole genome shotgun (WGS) entry which is preliminary data.</text>
</comment>
<dbReference type="AlphaFoldDB" id="A0AAE0F5P1"/>
<feature type="compositionally biased region" description="Acidic residues" evidence="1">
    <location>
        <begin position="327"/>
        <end position="345"/>
    </location>
</feature>
<reference evidence="2 3" key="1">
    <citation type="journal article" date="2015" name="Genome Biol. Evol.">
        <title>Comparative Genomics of a Bacterivorous Green Alga Reveals Evolutionary Causalities and Consequences of Phago-Mixotrophic Mode of Nutrition.</title>
        <authorList>
            <person name="Burns J.A."/>
            <person name="Paasch A."/>
            <person name="Narechania A."/>
            <person name="Kim E."/>
        </authorList>
    </citation>
    <scope>NUCLEOTIDE SEQUENCE [LARGE SCALE GENOMIC DNA]</scope>
    <source>
        <strain evidence="2 3">PLY_AMNH</strain>
    </source>
</reference>
<dbReference type="EMBL" id="LGRX02026107">
    <property type="protein sequence ID" value="KAK3251305.1"/>
    <property type="molecule type" value="Genomic_DNA"/>
</dbReference>
<evidence type="ECO:0000256" key="1">
    <source>
        <dbReference type="SAM" id="MobiDB-lite"/>
    </source>
</evidence>
<evidence type="ECO:0000313" key="3">
    <source>
        <dbReference type="Proteomes" id="UP001190700"/>
    </source>
</evidence>
<feature type="compositionally biased region" description="Basic and acidic residues" evidence="1">
    <location>
        <begin position="389"/>
        <end position="408"/>
    </location>
</feature>
<feature type="region of interest" description="Disordered" evidence="1">
    <location>
        <begin position="313"/>
        <end position="426"/>
    </location>
</feature>
<sequence length="426" mass="45941">MQQMQQMQQQMMLLAAATGGKAGVAQPAGAGEAELRAAEADPGNQVLNGMKEDAREIIEEWQKRDTYRGGRYNGPAAGYRIFGKKDWPTVEETEACLAVATGIAEGKPLTQGSDFELFQGLDVKAPDIERKPKVKVEAPEEPVGSPDSPTPSGSGGGGEETLSLAVGDVVDIFACPQGDVERLADRIDTLGKKISTLVIARGTVAAFGPGKSLNEKPMVLPSDVYELYIDFVVHTPEGGVTTPVERLLSHHMSMVDELVVAEQHRTGTNAKKVTDLEHDLRIHKGYLRHANSKTLYPEKLTLRKLAFMNLEPAETRAEDNDGVSNGDNDDIEGTTEEDNDEDEDKDDKGDAAVETVEGPGDEAVADGVAVNEEEEEVENGEADGEAEEDAGKDAAKWKEDKRKQEAGVKRKKPEAVGQKPAKKTKP</sequence>
<feature type="compositionally biased region" description="Acidic residues" evidence="1">
    <location>
        <begin position="371"/>
        <end position="388"/>
    </location>
</feature>
<feature type="compositionally biased region" description="Low complexity" evidence="1">
    <location>
        <begin position="142"/>
        <end position="152"/>
    </location>
</feature>
<name>A0AAE0F5P1_9CHLO</name>
<evidence type="ECO:0000313" key="2">
    <source>
        <dbReference type="EMBL" id="KAK3251305.1"/>
    </source>
</evidence>
<feature type="compositionally biased region" description="Basic and acidic residues" evidence="1">
    <location>
        <begin position="129"/>
        <end position="138"/>
    </location>
</feature>
<protein>
    <submittedName>
        <fullName evidence="2">Uncharacterized protein</fullName>
    </submittedName>
</protein>
<keyword evidence="3" id="KW-1185">Reference proteome</keyword>
<dbReference type="Proteomes" id="UP001190700">
    <property type="component" value="Unassembled WGS sequence"/>
</dbReference>
<feature type="region of interest" description="Disordered" evidence="1">
    <location>
        <begin position="129"/>
        <end position="161"/>
    </location>
</feature>
<organism evidence="2 3">
    <name type="scientific">Cymbomonas tetramitiformis</name>
    <dbReference type="NCBI Taxonomy" id="36881"/>
    <lineage>
        <taxon>Eukaryota</taxon>
        <taxon>Viridiplantae</taxon>
        <taxon>Chlorophyta</taxon>
        <taxon>Pyramimonadophyceae</taxon>
        <taxon>Pyramimonadales</taxon>
        <taxon>Pyramimonadaceae</taxon>
        <taxon>Cymbomonas</taxon>
    </lineage>
</organism>
<gene>
    <name evidence="2" type="ORF">CYMTET_39324</name>
</gene>
<proteinExistence type="predicted"/>